<dbReference type="InterPro" id="IPR010260">
    <property type="entry name" value="AlpA"/>
</dbReference>
<dbReference type="PANTHER" id="PTHR36154:SF1">
    <property type="entry name" value="DNA-BINDING TRANSCRIPTIONAL ACTIVATOR ALPA"/>
    <property type="match status" value="1"/>
</dbReference>
<dbReference type="InterPro" id="IPR009061">
    <property type="entry name" value="DNA-bd_dom_put_sf"/>
</dbReference>
<comment type="caution">
    <text evidence="1">The sequence shown here is derived from an EMBL/GenBank/DDBJ whole genome shotgun (WGS) entry which is preliminary data.</text>
</comment>
<dbReference type="AlphaFoldDB" id="A0A5V0B6R1"/>
<sequence>MAVKIIRKAEVLERTGLSNASIYRLITKGMFPRQKRLTGEGGRAIGWLESDIDNWIASRTEAK</sequence>
<protein>
    <submittedName>
        <fullName evidence="1">AlpA family transcriptional regulator</fullName>
    </submittedName>
</protein>
<dbReference type="EMBL" id="AAGVVM010000016">
    <property type="protein sequence ID" value="EBS5458207.1"/>
    <property type="molecule type" value="Genomic_DNA"/>
</dbReference>
<gene>
    <name evidence="1" type="ORF">DUU06_10890</name>
</gene>
<dbReference type="PANTHER" id="PTHR36154">
    <property type="entry name" value="DNA-BINDING TRANSCRIPTIONAL ACTIVATOR ALPA"/>
    <property type="match status" value="1"/>
</dbReference>
<evidence type="ECO:0000313" key="1">
    <source>
        <dbReference type="EMBL" id="EBS5458207.1"/>
    </source>
</evidence>
<dbReference type="Gene3D" id="1.10.238.160">
    <property type="match status" value="1"/>
</dbReference>
<name>A0A5V0B6R1_SALEN</name>
<dbReference type="InterPro" id="IPR052931">
    <property type="entry name" value="Prophage_regulatory_activator"/>
</dbReference>
<reference evidence="1" key="1">
    <citation type="submission" date="2018-07" db="EMBL/GenBank/DDBJ databases">
        <authorList>
            <person name="Ashton P.M."/>
            <person name="Dallman T."/>
            <person name="Nair S."/>
            <person name="De Pinna E."/>
            <person name="Peters T."/>
            <person name="Grant K."/>
        </authorList>
    </citation>
    <scope>NUCLEOTIDE SEQUENCE</scope>
    <source>
        <strain evidence="1">245081</strain>
    </source>
</reference>
<accession>A0A5V0B6R1</accession>
<dbReference type="SUPFAM" id="SSF46955">
    <property type="entry name" value="Putative DNA-binding domain"/>
    <property type="match status" value="1"/>
</dbReference>
<proteinExistence type="predicted"/>
<dbReference type="Pfam" id="PF05930">
    <property type="entry name" value="Phage_AlpA"/>
    <property type="match status" value="1"/>
</dbReference>
<organism evidence="1">
    <name type="scientific">Salmonella enteritidis</name>
    <dbReference type="NCBI Taxonomy" id="149539"/>
    <lineage>
        <taxon>Bacteria</taxon>
        <taxon>Pseudomonadati</taxon>
        <taxon>Pseudomonadota</taxon>
        <taxon>Gammaproteobacteria</taxon>
        <taxon>Enterobacterales</taxon>
        <taxon>Enterobacteriaceae</taxon>
        <taxon>Salmonella</taxon>
    </lineage>
</organism>